<proteinExistence type="predicted"/>
<evidence type="ECO:0000313" key="2">
    <source>
        <dbReference type="EMBL" id="KYC53603.1"/>
    </source>
</evidence>
<sequence>MKGIVKRFKIVSVMRIASFLGFITGIISGIISIIFWVAVSPFTTVIRGDPNFYGNLIVNNLLISPIFSAMFMAIAAAIVFGLYNFFSKRIGGIEINLDSRSVAKNKLE</sequence>
<organism evidence="2 3">
    <name type="scientific">Candidatus Methanofastidiosum methylothiophilum</name>
    <dbReference type="NCBI Taxonomy" id="1705564"/>
    <lineage>
        <taxon>Archaea</taxon>
        <taxon>Methanobacteriati</taxon>
        <taxon>Methanobacteriota</taxon>
        <taxon>Stenosarchaea group</taxon>
        <taxon>Candidatus Methanofastidiosia</taxon>
        <taxon>Candidatus Methanofastidiosales</taxon>
        <taxon>Candidatus Methanofastidiosaceae</taxon>
        <taxon>Candidatus Methanofastidiosum</taxon>
    </lineage>
</organism>
<feature type="transmembrane region" description="Helical" evidence="1">
    <location>
        <begin position="12"/>
        <end position="37"/>
    </location>
</feature>
<evidence type="ECO:0008006" key="4">
    <source>
        <dbReference type="Google" id="ProtNLM"/>
    </source>
</evidence>
<reference evidence="2 3" key="1">
    <citation type="journal article" date="2016" name="ISME J.">
        <title>Chasing the elusive Euryarchaeota class WSA2: genomes reveal a uniquely fastidious methyl-reducing methanogen.</title>
        <authorList>
            <person name="Nobu M.K."/>
            <person name="Narihiro T."/>
            <person name="Kuroda K."/>
            <person name="Mei R."/>
            <person name="Liu W.T."/>
        </authorList>
    </citation>
    <scope>NUCLEOTIDE SEQUENCE [LARGE SCALE GENOMIC DNA]</scope>
    <source>
        <strain evidence="2">U1lsi0528_Bin089</strain>
    </source>
</reference>
<keyword evidence="1" id="KW-1133">Transmembrane helix</keyword>
<accession>A0A150J8L8</accession>
<gene>
    <name evidence="2" type="ORF">AMQ74_00346</name>
</gene>
<evidence type="ECO:0000313" key="3">
    <source>
        <dbReference type="Proteomes" id="UP000075578"/>
    </source>
</evidence>
<name>A0A150J8L8_9EURY</name>
<dbReference type="EMBL" id="LNGD01000011">
    <property type="protein sequence ID" value="KYC53603.1"/>
    <property type="molecule type" value="Genomic_DNA"/>
</dbReference>
<evidence type="ECO:0000256" key="1">
    <source>
        <dbReference type="SAM" id="Phobius"/>
    </source>
</evidence>
<protein>
    <recommendedName>
        <fullName evidence="4">DUF3566 domain-containing protein</fullName>
    </recommendedName>
</protein>
<keyword evidence="1" id="KW-0812">Transmembrane</keyword>
<keyword evidence="1" id="KW-0472">Membrane</keyword>
<dbReference type="SUPFAM" id="SSF81340">
    <property type="entry name" value="Clc chloride channel"/>
    <property type="match status" value="1"/>
</dbReference>
<feature type="transmembrane region" description="Helical" evidence="1">
    <location>
        <begin position="57"/>
        <end position="83"/>
    </location>
</feature>
<dbReference type="AlphaFoldDB" id="A0A150J8L8"/>
<comment type="caution">
    <text evidence="2">The sequence shown here is derived from an EMBL/GenBank/DDBJ whole genome shotgun (WGS) entry which is preliminary data.</text>
</comment>
<dbReference type="Proteomes" id="UP000075578">
    <property type="component" value="Unassembled WGS sequence"/>
</dbReference>
<dbReference type="InterPro" id="IPR014743">
    <property type="entry name" value="Cl-channel_core"/>
</dbReference>